<dbReference type="RefSeq" id="WP_162087926.1">
    <property type="nucleotide sequence ID" value="NZ_CAJIMS010000001.1"/>
</dbReference>
<evidence type="ECO:0000313" key="3">
    <source>
        <dbReference type="Proteomes" id="UP000662618"/>
    </source>
</evidence>
<dbReference type="Proteomes" id="UP000662618">
    <property type="component" value="Unassembled WGS sequence"/>
</dbReference>
<accession>A0A9N8QS27</accession>
<dbReference type="GO" id="GO:0005737">
    <property type="term" value="C:cytoplasm"/>
    <property type="evidence" value="ECO:0007669"/>
    <property type="project" value="TreeGrafter"/>
</dbReference>
<protein>
    <recommendedName>
        <fullName evidence="1">MvdD-like pre-ATP grasp domain-containing protein</fullName>
    </recommendedName>
</protein>
<reference evidence="2" key="1">
    <citation type="submission" date="2020-12" db="EMBL/GenBank/DDBJ databases">
        <authorList>
            <person name="Rodrigo-Torres L."/>
            <person name="Arahal R. D."/>
            <person name="Lucena T."/>
        </authorList>
    </citation>
    <scope>NUCLEOTIDE SEQUENCE</scope>
    <source>
        <strain evidence="2">CECT 9390</strain>
    </source>
</reference>
<dbReference type="Pfam" id="PF21068">
    <property type="entry name" value="ATPgraspMvdD"/>
    <property type="match status" value="1"/>
</dbReference>
<evidence type="ECO:0000259" key="1">
    <source>
        <dbReference type="Pfam" id="PF21068"/>
    </source>
</evidence>
<dbReference type="PANTHER" id="PTHR21621:SF0">
    <property type="entry name" value="BETA-CITRYLGLUTAMATE SYNTHASE B-RELATED"/>
    <property type="match status" value="1"/>
</dbReference>
<dbReference type="SUPFAM" id="SSF56059">
    <property type="entry name" value="Glutathione synthetase ATP-binding domain-like"/>
    <property type="match status" value="1"/>
</dbReference>
<dbReference type="GO" id="GO:0009432">
    <property type="term" value="P:SOS response"/>
    <property type="evidence" value="ECO:0007669"/>
    <property type="project" value="TreeGrafter"/>
</dbReference>
<dbReference type="InterPro" id="IPR026455">
    <property type="entry name" value="GRASP_w_spasm"/>
</dbReference>
<evidence type="ECO:0000313" key="2">
    <source>
        <dbReference type="EMBL" id="CAD7806538.1"/>
    </source>
</evidence>
<proteinExistence type="predicted"/>
<dbReference type="NCBIfam" id="TIGR04192">
    <property type="entry name" value="GRASP_w_spasm"/>
    <property type="match status" value="1"/>
</dbReference>
<comment type="caution">
    <text evidence="2">The sequence shown here is derived from an EMBL/GenBank/DDBJ whole genome shotgun (WGS) entry which is preliminary data.</text>
</comment>
<dbReference type="PANTHER" id="PTHR21621">
    <property type="entry name" value="RIBOSOMAL PROTEIN S6 MODIFICATION PROTEIN"/>
    <property type="match status" value="1"/>
</dbReference>
<keyword evidence="3" id="KW-1185">Reference proteome</keyword>
<gene>
    <name evidence="2" type="ORF">CHRY9390_01525</name>
</gene>
<dbReference type="AlphaFoldDB" id="A0A9N8QS27"/>
<sequence>MILILSNSRFESSTDSVCEWLINLNADFFRLNIDELFSDKYKIYFDIANDFIKITNTQLDKEINLNDIKVVWCRRKSEKSFNIITDNIIDDDITYNRIVFARFMSMERNTFLKTLLKKIEKSKWFDYYETINDLNKIEVLQLAKKVGLRIPKSFITNYSESFLQYGLNEDELITKPLFEATGFVGENGSYITHTKQLNKRNKIPTYFTPSLVQSKINKKYELRIFYLDNKFFAMAIFSSSNSKTQLDFRAYDFKKPNRTVPYDLPINIKNSLKDLMDKLNLYNGSIDMIVDTEGNYIFLEVNPIGQFGMVSLPCRYNIEKEIAMFLINYSYEKKRT</sequence>
<name>A0A9N8QS27_9FLAO</name>
<dbReference type="Gene3D" id="3.30.470.20">
    <property type="entry name" value="ATP-grasp fold, B domain"/>
    <property type="match status" value="1"/>
</dbReference>
<dbReference type="GO" id="GO:0018169">
    <property type="term" value="F:ribosomal S6-glutamic acid ligase activity"/>
    <property type="evidence" value="ECO:0007669"/>
    <property type="project" value="TreeGrafter"/>
</dbReference>
<dbReference type="InterPro" id="IPR048936">
    <property type="entry name" value="MvdD-like_ATPgrasp"/>
</dbReference>
<dbReference type="EMBL" id="CAJIMS010000001">
    <property type="protein sequence ID" value="CAD7806538.1"/>
    <property type="molecule type" value="Genomic_DNA"/>
</dbReference>
<organism evidence="2 3">
    <name type="scientific">Chryseobacterium aquaeductus</name>
    <dbReference type="NCBI Taxonomy" id="2675056"/>
    <lineage>
        <taxon>Bacteria</taxon>
        <taxon>Pseudomonadati</taxon>
        <taxon>Bacteroidota</taxon>
        <taxon>Flavobacteriia</taxon>
        <taxon>Flavobacteriales</taxon>
        <taxon>Weeksellaceae</taxon>
        <taxon>Chryseobacterium group</taxon>
        <taxon>Chryseobacterium</taxon>
    </lineage>
</organism>
<feature type="domain" description="MvdD-like pre-ATP grasp" evidence="1">
    <location>
        <begin position="1"/>
        <end position="131"/>
    </location>
</feature>